<proteinExistence type="predicted"/>
<reference evidence="1" key="1">
    <citation type="submission" date="2022-04" db="EMBL/GenBank/DDBJ databases">
        <authorList>
            <person name="Ren T."/>
        </authorList>
    </citation>
    <scope>NUCLEOTIDE SEQUENCE</scope>
    <source>
        <strain evidence="1">F63249</strain>
    </source>
</reference>
<comment type="caution">
    <text evidence="1">The sequence shown here is derived from an EMBL/GenBank/DDBJ whole genome shotgun (WGS) entry which is preliminary data.</text>
</comment>
<dbReference type="Gene3D" id="1.10.10.10">
    <property type="entry name" value="Winged helix-like DNA-binding domain superfamily/Winged helix DNA-binding domain"/>
    <property type="match status" value="1"/>
</dbReference>
<evidence type="ECO:0000313" key="1">
    <source>
        <dbReference type="EMBL" id="MCK8479044.1"/>
    </source>
</evidence>
<organism evidence="1 2">
    <name type="scientific">Psychroserpens algicola</name>
    <dbReference type="NCBI Taxonomy" id="1719034"/>
    <lineage>
        <taxon>Bacteria</taxon>
        <taxon>Pseudomonadati</taxon>
        <taxon>Bacteroidota</taxon>
        <taxon>Flavobacteriia</taxon>
        <taxon>Flavobacteriales</taxon>
        <taxon>Flavobacteriaceae</taxon>
        <taxon>Psychroserpens</taxon>
    </lineage>
</organism>
<dbReference type="Proteomes" id="UP001203687">
    <property type="component" value="Unassembled WGS sequence"/>
</dbReference>
<sequence length="174" mass="19695">MDYYSNTTQVPNVLFDHLLKTISSMSELKVLLIIIRKTIGVADPNMKGKRLERAWISQRLFAICCNLSGRAVSTAIDGLIKKELIEVTDSFGNVLLTKRERQGTPRLYFASRLRLVVNKKQTSEPICDNAVNKLHIIKLNTIKKSCYNDSQGVQRLSDSERLNQLLDITKNGNT</sequence>
<gene>
    <name evidence="1" type="ORF">MUY34_00350</name>
</gene>
<dbReference type="EMBL" id="JALPQF010000001">
    <property type="protein sequence ID" value="MCK8479044.1"/>
    <property type="molecule type" value="Genomic_DNA"/>
</dbReference>
<dbReference type="RefSeq" id="WP_248411480.1">
    <property type="nucleotide sequence ID" value="NZ_JALPQF010000001.1"/>
</dbReference>
<dbReference type="InterPro" id="IPR036388">
    <property type="entry name" value="WH-like_DNA-bd_sf"/>
</dbReference>
<evidence type="ECO:0000313" key="2">
    <source>
        <dbReference type="Proteomes" id="UP001203687"/>
    </source>
</evidence>
<keyword evidence="2" id="KW-1185">Reference proteome</keyword>
<protein>
    <submittedName>
        <fullName evidence="1">Replication protein</fullName>
    </submittedName>
</protein>
<name>A0ABT0H3S9_9FLAO</name>
<accession>A0ABT0H3S9</accession>